<keyword evidence="9" id="KW-1185">Reference proteome</keyword>
<evidence type="ECO:0000256" key="2">
    <source>
        <dbReference type="ARBA" id="ARBA00022723"/>
    </source>
</evidence>
<evidence type="ECO:0000256" key="6">
    <source>
        <dbReference type="ARBA" id="ARBA00049417"/>
    </source>
</evidence>
<evidence type="ECO:0000256" key="1">
    <source>
        <dbReference type="ARBA" id="ARBA00012506"/>
    </source>
</evidence>
<dbReference type="InterPro" id="IPR006675">
    <property type="entry name" value="HDIG_dom"/>
</dbReference>
<dbReference type="RefSeq" id="WP_126814213.1">
    <property type="nucleotide sequence ID" value="NZ_NGKC01000011.1"/>
</dbReference>
<keyword evidence="2" id="KW-0479">Metal-binding</keyword>
<dbReference type="PROSITE" id="PS51831">
    <property type="entry name" value="HD"/>
    <property type="match status" value="1"/>
</dbReference>
<dbReference type="NCBIfam" id="TIGR00488">
    <property type="entry name" value="bis(5'-nucleosyl)-tetraphosphatase (symmetrical) YqeK"/>
    <property type="match status" value="1"/>
</dbReference>
<proteinExistence type="predicted"/>
<gene>
    <name evidence="8" type="ORF">CBF27_10250</name>
</gene>
<evidence type="ECO:0000256" key="5">
    <source>
        <dbReference type="ARBA" id="ARBA00023004"/>
    </source>
</evidence>
<dbReference type="NCBIfam" id="TIGR00277">
    <property type="entry name" value="HDIG"/>
    <property type="match status" value="1"/>
</dbReference>
<dbReference type="Gene3D" id="1.10.3210.10">
    <property type="entry name" value="Hypothetical protein af1432"/>
    <property type="match status" value="1"/>
</dbReference>
<dbReference type="SUPFAM" id="SSF109604">
    <property type="entry name" value="HD-domain/PDEase-like"/>
    <property type="match status" value="1"/>
</dbReference>
<protein>
    <recommendedName>
        <fullName evidence="1">bis(5'-nucleosyl)-tetraphosphatase (symmetrical)</fullName>
        <ecNumber evidence="1">3.6.1.41</ecNumber>
    </recommendedName>
</protein>
<dbReference type="Pfam" id="PF01966">
    <property type="entry name" value="HD"/>
    <property type="match status" value="1"/>
</dbReference>
<name>A0A430ARK5_9ENTE</name>
<evidence type="ECO:0000256" key="3">
    <source>
        <dbReference type="ARBA" id="ARBA00022741"/>
    </source>
</evidence>
<dbReference type="SMART" id="SM00471">
    <property type="entry name" value="HDc"/>
    <property type="match status" value="1"/>
</dbReference>
<dbReference type="InterPro" id="IPR006674">
    <property type="entry name" value="HD_domain"/>
</dbReference>
<dbReference type="InterPro" id="IPR003607">
    <property type="entry name" value="HD/PDEase_dom"/>
</dbReference>
<dbReference type="PANTHER" id="PTHR35795">
    <property type="entry name" value="SLR1885 PROTEIN"/>
    <property type="match status" value="1"/>
</dbReference>
<comment type="catalytic activity">
    <reaction evidence="6">
        <text>P(1),P(4)-bis(5'-adenosyl) tetraphosphate + H2O = 2 ADP + 2 H(+)</text>
        <dbReference type="Rhea" id="RHEA:24252"/>
        <dbReference type="ChEBI" id="CHEBI:15377"/>
        <dbReference type="ChEBI" id="CHEBI:15378"/>
        <dbReference type="ChEBI" id="CHEBI:58141"/>
        <dbReference type="ChEBI" id="CHEBI:456216"/>
        <dbReference type="EC" id="3.6.1.41"/>
    </reaction>
</comment>
<comment type="caution">
    <text evidence="8">The sequence shown here is derived from an EMBL/GenBank/DDBJ whole genome shotgun (WGS) entry which is preliminary data.</text>
</comment>
<dbReference type="GO" id="GO:0046872">
    <property type="term" value="F:metal ion binding"/>
    <property type="evidence" value="ECO:0007669"/>
    <property type="project" value="UniProtKB-KW"/>
</dbReference>
<evidence type="ECO:0000256" key="4">
    <source>
        <dbReference type="ARBA" id="ARBA00022801"/>
    </source>
</evidence>
<accession>A0A430ARK5</accession>
<evidence type="ECO:0000259" key="7">
    <source>
        <dbReference type="PROSITE" id="PS51831"/>
    </source>
</evidence>
<dbReference type="CDD" id="cd00077">
    <property type="entry name" value="HDc"/>
    <property type="match status" value="1"/>
</dbReference>
<dbReference type="Proteomes" id="UP000286773">
    <property type="component" value="Unassembled WGS sequence"/>
</dbReference>
<dbReference type="EMBL" id="NGKC01000011">
    <property type="protein sequence ID" value="RSU10686.1"/>
    <property type="molecule type" value="Genomic_DNA"/>
</dbReference>
<keyword evidence="3" id="KW-0547">Nucleotide-binding</keyword>
<keyword evidence="4" id="KW-0378">Hydrolase</keyword>
<keyword evidence="5" id="KW-0408">Iron</keyword>
<feature type="domain" description="HD" evidence="7">
    <location>
        <begin position="32"/>
        <end position="147"/>
    </location>
</feature>
<dbReference type="GO" id="GO:0000166">
    <property type="term" value="F:nucleotide binding"/>
    <property type="evidence" value="ECO:0007669"/>
    <property type="project" value="UniProtKB-KW"/>
</dbReference>
<evidence type="ECO:0000313" key="8">
    <source>
        <dbReference type="EMBL" id="RSU10686.1"/>
    </source>
</evidence>
<dbReference type="PANTHER" id="PTHR35795:SF1">
    <property type="entry name" value="BIS(5'-NUCLEOSYL)-TETRAPHOSPHATASE, SYMMETRICAL"/>
    <property type="match status" value="1"/>
</dbReference>
<dbReference type="AlphaFoldDB" id="A0A430ARK5"/>
<evidence type="ECO:0000313" key="9">
    <source>
        <dbReference type="Proteomes" id="UP000286773"/>
    </source>
</evidence>
<organism evidence="8 9">
    <name type="scientific">Vagococcus acidifermentans</name>
    <dbReference type="NCBI Taxonomy" id="564710"/>
    <lineage>
        <taxon>Bacteria</taxon>
        <taxon>Bacillati</taxon>
        <taxon>Bacillota</taxon>
        <taxon>Bacilli</taxon>
        <taxon>Lactobacillales</taxon>
        <taxon>Enterococcaceae</taxon>
        <taxon>Vagococcus</taxon>
    </lineage>
</organism>
<dbReference type="EC" id="3.6.1.41" evidence="1"/>
<dbReference type="InterPro" id="IPR051094">
    <property type="entry name" value="Diverse_Catalytic_Enzymes"/>
</dbReference>
<dbReference type="OrthoDB" id="5295945at2"/>
<dbReference type="InterPro" id="IPR005249">
    <property type="entry name" value="YqeK"/>
</dbReference>
<reference evidence="8 9" key="1">
    <citation type="submission" date="2017-05" db="EMBL/GenBank/DDBJ databases">
        <title>Vagococcus spp. assemblies.</title>
        <authorList>
            <person name="Gulvik C.A."/>
        </authorList>
    </citation>
    <scope>NUCLEOTIDE SEQUENCE [LARGE SCALE GENOMIC DNA]</scope>
    <source>
        <strain evidence="8 9">LMG 24798</strain>
    </source>
</reference>
<sequence length="200" mass="23006">MFIEQELANFKPSGQLEKDIVRLFRDYDMNETADHVLRVTKAAETLANQYGQNIGAARTAALLHDIGGIIPQNQMVTEAEYYQLAVFPEERELPMLLHQRLSRIIAEKVFNITDQHVLNAVSCHTTLKHSPTTMDMLVFIADKLEWDRKHRAPYLTDLQKALDNSLEQACICYIQWVVSTDLLVLHPWLDDAVKWFGLDI</sequence>
<dbReference type="GO" id="GO:0008803">
    <property type="term" value="F:bis(5'-nucleosyl)-tetraphosphatase (symmetrical) activity"/>
    <property type="evidence" value="ECO:0007669"/>
    <property type="project" value="UniProtKB-EC"/>
</dbReference>